<evidence type="ECO:0000256" key="1">
    <source>
        <dbReference type="SAM" id="Phobius"/>
    </source>
</evidence>
<dbReference type="Proteomes" id="UP001500837">
    <property type="component" value="Unassembled WGS sequence"/>
</dbReference>
<gene>
    <name evidence="2" type="ORF">GCM10009066_03110</name>
</gene>
<proteinExistence type="predicted"/>
<keyword evidence="1" id="KW-0472">Membrane</keyword>
<comment type="caution">
    <text evidence="2">The sequence shown here is derived from an EMBL/GenBank/DDBJ whole genome shotgun (WGS) entry which is preliminary data.</text>
</comment>
<protein>
    <submittedName>
        <fullName evidence="2">Uncharacterized protein</fullName>
    </submittedName>
</protein>
<reference evidence="2 3" key="1">
    <citation type="journal article" date="2019" name="Int. J. Syst. Evol. Microbiol.">
        <title>The Global Catalogue of Microorganisms (GCM) 10K type strain sequencing project: providing services to taxonomists for standard genome sequencing and annotation.</title>
        <authorList>
            <consortium name="The Broad Institute Genomics Platform"/>
            <consortium name="The Broad Institute Genome Sequencing Center for Infectious Disease"/>
            <person name="Wu L."/>
            <person name="Ma J."/>
        </authorList>
    </citation>
    <scope>NUCLEOTIDE SEQUENCE [LARGE SCALE GENOMIC DNA]</scope>
    <source>
        <strain evidence="2 3">JCM 16330</strain>
    </source>
</reference>
<dbReference type="EMBL" id="BAAABL010000020">
    <property type="protein sequence ID" value="GAA0291975.1"/>
    <property type="molecule type" value="Genomic_DNA"/>
</dbReference>
<accession>A0AAV3S2G2</accession>
<evidence type="ECO:0000313" key="3">
    <source>
        <dbReference type="Proteomes" id="UP001500837"/>
    </source>
</evidence>
<sequence>MRTVAGAVEHLFAFCAALGVVLYALGLLAGTPGAASLGVGVGVTGAAGNLLVASTRTWVDTGRRRR</sequence>
<keyword evidence="3" id="KW-1185">Reference proteome</keyword>
<organism evidence="2 3">
    <name type="scientific">Halarchaeum salinum</name>
    <dbReference type="NCBI Taxonomy" id="489912"/>
    <lineage>
        <taxon>Archaea</taxon>
        <taxon>Methanobacteriati</taxon>
        <taxon>Methanobacteriota</taxon>
        <taxon>Stenosarchaea group</taxon>
        <taxon>Halobacteria</taxon>
        <taxon>Halobacteriales</taxon>
        <taxon>Halobacteriaceae</taxon>
    </lineage>
</organism>
<name>A0AAV3S2G2_9EURY</name>
<keyword evidence="1" id="KW-1133">Transmembrane helix</keyword>
<dbReference type="AlphaFoldDB" id="A0AAV3S2G2"/>
<keyword evidence="1" id="KW-0812">Transmembrane</keyword>
<feature type="transmembrane region" description="Helical" evidence="1">
    <location>
        <begin position="12"/>
        <end position="31"/>
    </location>
</feature>
<evidence type="ECO:0000313" key="2">
    <source>
        <dbReference type="EMBL" id="GAA0291975.1"/>
    </source>
</evidence>
<feature type="transmembrane region" description="Helical" evidence="1">
    <location>
        <begin position="37"/>
        <end position="59"/>
    </location>
</feature>